<keyword evidence="2" id="KW-1185">Reference proteome</keyword>
<sequence>MRMEHVIDDHRSTTTVRLTEFFDFQGAALIDVSRLVRPFPRDAVNGHTPSADECVDRVGAVQGSALEVQLP</sequence>
<evidence type="ECO:0000313" key="1">
    <source>
        <dbReference type="EMBL" id="GGM90257.1"/>
    </source>
</evidence>
<dbReference type="Proteomes" id="UP000597656">
    <property type="component" value="Unassembled WGS sequence"/>
</dbReference>
<accession>A0ABQ2HUC1</accession>
<name>A0ABQ2HUC1_9PSEU</name>
<comment type="caution">
    <text evidence="1">The sequence shown here is derived from an EMBL/GenBank/DDBJ whole genome shotgun (WGS) entry which is preliminary data.</text>
</comment>
<evidence type="ECO:0000313" key="2">
    <source>
        <dbReference type="Proteomes" id="UP000597656"/>
    </source>
</evidence>
<organism evidence="1 2">
    <name type="scientific">Lentzea pudingi</name>
    <dbReference type="NCBI Taxonomy" id="1789439"/>
    <lineage>
        <taxon>Bacteria</taxon>
        <taxon>Bacillati</taxon>
        <taxon>Actinomycetota</taxon>
        <taxon>Actinomycetes</taxon>
        <taxon>Pseudonocardiales</taxon>
        <taxon>Pseudonocardiaceae</taxon>
        <taxon>Lentzea</taxon>
    </lineage>
</organism>
<proteinExistence type="predicted"/>
<protein>
    <submittedName>
        <fullName evidence="1">Uncharacterized protein</fullName>
    </submittedName>
</protein>
<dbReference type="EMBL" id="BMNC01000003">
    <property type="protein sequence ID" value="GGM90257.1"/>
    <property type="molecule type" value="Genomic_DNA"/>
</dbReference>
<gene>
    <name evidence="1" type="ORF">GCM10011609_28980</name>
</gene>
<reference evidence="2" key="1">
    <citation type="journal article" date="2019" name="Int. J. Syst. Evol. Microbiol.">
        <title>The Global Catalogue of Microorganisms (GCM) 10K type strain sequencing project: providing services to taxonomists for standard genome sequencing and annotation.</title>
        <authorList>
            <consortium name="The Broad Institute Genomics Platform"/>
            <consortium name="The Broad Institute Genome Sequencing Center for Infectious Disease"/>
            <person name="Wu L."/>
            <person name="Ma J."/>
        </authorList>
    </citation>
    <scope>NUCLEOTIDE SEQUENCE [LARGE SCALE GENOMIC DNA]</scope>
    <source>
        <strain evidence="2">CGMCC 4.7319</strain>
    </source>
</reference>